<gene>
    <name evidence="1" type="ORF">MTIM_12060</name>
</gene>
<proteinExistence type="predicted"/>
<dbReference type="Proteomes" id="UP000465301">
    <property type="component" value="Unassembled WGS sequence"/>
</dbReference>
<protein>
    <submittedName>
        <fullName evidence="1">Uncharacterized protein</fullName>
    </submittedName>
</protein>
<dbReference type="AlphaFoldDB" id="A0A7I9Z3N6"/>
<dbReference type="EMBL" id="BLLA01000001">
    <property type="protein sequence ID" value="GFG95327.1"/>
    <property type="molecule type" value="Genomic_DNA"/>
</dbReference>
<name>A0A7I9Z3N6_9MYCO</name>
<organism evidence="1 2">
    <name type="scientific">Mycobacterium timonense</name>
    <dbReference type="NCBI Taxonomy" id="701043"/>
    <lineage>
        <taxon>Bacteria</taxon>
        <taxon>Bacillati</taxon>
        <taxon>Actinomycetota</taxon>
        <taxon>Actinomycetes</taxon>
        <taxon>Mycobacteriales</taxon>
        <taxon>Mycobacteriaceae</taxon>
        <taxon>Mycobacterium</taxon>
        <taxon>Mycobacterium avium complex (MAC)</taxon>
    </lineage>
</organism>
<evidence type="ECO:0000313" key="1">
    <source>
        <dbReference type="EMBL" id="GFG95327.1"/>
    </source>
</evidence>
<keyword evidence="2" id="KW-1185">Reference proteome</keyword>
<evidence type="ECO:0000313" key="2">
    <source>
        <dbReference type="Proteomes" id="UP000465301"/>
    </source>
</evidence>
<accession>A0A7I9Z3N6</accession>
<sequence length="94" mass="10657">MQTRGSFVSASCDAGAMDEEQWDGHRMVEPNTGKVVFRVRGARVCDVNSGTPKYRIRNNDRIVDINSGQLVFRIRDSGRVVDPNSGQLRYRLRD</sequence>
<reference evidence="1 2" key="1">
    <citation type="journal article" date="2019" name="Emerg. Microbes Infect.">
        <title>Comprehensive subspecies identification of 175 nontuberculous mycobacteria species based on 7547 genomic profiles.</title>
        <authorList>
            <person name="Matsumoto Y."/>
            <person name="Kinjo T."/>
            <person name="Motooka D."/>
            <person name="Nabeya D."/>
            <person name="Jung N."/>
            <person name="Uechi K."/>
            <person name="Horii T."/>
            <person name="Iida T."/>
            <person name="Fujita J."/>
            <person name="Nakamura S."/>
        </authorList>
    </citation>
    <scope>NUCLEOTIDE SEQUENCE [LARGE SCALE GENOMIC DNA]</scope>
    <source>
        <strain evidence="1 2">JCM 30726</strain>
    </source>
</reference>
<comment type="caution">
    <text evidence="1">The sequence shown here is derived from an EMBL/GenBank/DDBJ whole genome shotgun (WGS) entry which is preliminary data.</text>
</comment>